<dbReference type="EMBL" id="LJIJ01000380">
    <property type="protein sequence ID" value="ODM98135.1"/>
    <property type="molecule type" value="Genomic_DNA"/>
</dbReference>
<keyword evidence="2" id="KW-1185">Reference proteome</keyword>
<dbReference type="Proteomes" id="UP000094527">
    <property type="component" value="Unassembled WGS sequence"/>
</dbReference>
<proteinExistence type="predicted"/>
<name>A0A1D2MZQ4_ORCCI</name>
<dbReference type="AlphaFoldDB" id="A0A1D2MZQ4"/>
<reference evidence="1 2" key="1">
    <citation type="journal article" date="2016" name="Genome Biol. Evol.">
        <title>Gene Family Evolution Reflects Adaptation to Soil Environmental Stressors in the Genome of the Collembolan Orchesella cincta.</title>
        <authorList>
            <person name="Faddeeva-Vakhrusheva A."/>
            <person name="Derks M.F."/>
            <person name="Anvar S.Y."/>
            <person name="Agamennone V."/>
            <person name="Suring W."/>
            <person name="Smit S."/>
            <person name="van Straalen N.M."/>
            <person name="Roelofs D."/>
        </authorList>
    </citation>
    <scope>NUCLEOTIDE SEQUENCE [LARGE SCALE GENOMIC DNA]</scope>
    <source>
        <tissue evidence="1">Mixed pool</tissue>
    </source>
</reference>
<organism evidence="1 2">
    <name type="scientific">Orchesella cincta</name>
    <name type="common">Springtail</name>
    <name type="synonym">Podura cincta</name>
    <dbReference type="NCBI Taxonomy" id="48709"/>
    <lineage>
        <taxon>Eukaryota</taxon>
        <taxon>Metazoa</taxon>
        <taxon>Ecdysozoa</taxon>
        <taxon>Arthropoda</taxon>
        <taxon>Hexapoda</taxon>
        <taxon>Collembola</taxon>
        <taxon>Entomobryomorpha</taxon>
        <taxon>Entomobryoidea</taxon>
        <taxon>Orchesellidae</taxon>
        <taxon>Orchesellinae</taxon>
        <taxon>Orchesella</taxon>
    </lineage>
</organism>
<evidence type="ECO:0000313" key="1">
    <source>
        <dbReference type="EMBL" id="ODM98135.1"/>
    </source>
</evidence>
<protein>
    <submittedName>
        <fullName evidence="1">Uncharacterized protein</fullName>
    </submittedName>
</protein>
<evidence type="ECO:0000313" key="2">
    <source>
        <dbReference type="Proteomes" id="UP000094527"/>
    </source>
</evidence>
<sequence length="117" mass="13667">MCGLCHESAKTMQFPTLPNGSSTSSFCKENLHTFERNNEEKLKLVPFMSDRFYCTNNNELKPSRRIQSIQKNIEYLNKLFEVDQLHVQDLSDSLARGKKAIDRRMQDACRDSDYEKL</sequence>
<gene>
    <name evidence="1" type="ORF">Ocin01_08548</name>
</gene>
<accession>A0A1D2MZQ4</accession>
<comment type="caution">
    <text evidence="1">The sequence shown here is derived from an EMBL/GenBank/DDBJ whole genome shotgun (WGS) entry which is preliminary data.</text>
</comment>